<dbReference type="Pfam" id="PF02687">
    <property type="entry name" value="FtsX"/>
    <property type="match status" value="1"/>
</dbReference>
<sequence>MNNLFYSKLAISNIKKNGKTYIPYIITCICTIIMFYIMHSLSINKGLDEVAGSANLKTILSFGTVIIAIFSFIFLFYTNSFLIKRRKKEIGLYNVLGLDKKHIAKVLLLENLVISVISLVIGLLGGIVLNKLMFLLLLKMLNFKVVLGFQIDPSSIGLTTTLFISIFLVNLLWNLFQIKQSNPIELLKGGQHGEKEPKTKIIMTIIGLIALGSGYGIALTVDNPLEALSLFFVAVILVMIGTYELFTAGSIALLKLLRKNKKFYYKTKNFISVSTMMYRMKQNAVGLANICILSSAVLVVLSTTASLYVGMEDTLRYRYPRNITIYTENIRSENIERVDDILDKELKENNVKIKNAFNYTYNSFVVSKINDDKFSFEAGSAYDSKLNAIMTINLKDYNRMAEKNITLNSDEIMIFSTDNSYEKDTITFGEKTFKIKEELNKLPFMDKNPLDIVSSYVIITNNIEEINSDMKSSAYTIAFDMNSEDKDMISLSNDLRARFVENNLEASVDSVDENRESFLLMNGGLFFLGIFLGTLFLMATVLIIYYKQISEGYDDKERFEIMQKVGMSKEEIRKTIRNQVLMVFFLPLLCTIIHIAFAFPMITKLLAVLNLINKPLFMMTTIVTILIFTAIYAIVFAITARIYYKIVE</sequence>
<feature type="transmembrane region" description="Helical" evidence="6">
    <location>
        <begin position="284"/>
        <end position="311"/>
    </location>
</feature>
<dbReference type="GO" id="GO:0055085">
    <property type="term" value="P:transmembrane transport"/>
    <property type="evidence" value="ECO:0007669"/>
    <property type="project" value="UniProtKB-UniRule"/>
</dbReference>
<dbReference type="PANTHER" id="PTHR46795:SF3">
    <property type="entry name" value="ABC TRANSPORTER PERMEASE"/>
    <property type="match status" value="1"/>
</dbReference>
<feature type="transmembrane region" description="Helical" evidence="6">
    <location>
        <begin position="156"/>
        <end position="176"/>
    </location>
</feature>
<feature type="transmembrane region" description="Helical" evidence="6">
    <location>
        <begin position="21"/>
        <end position="39"/>
    </location>
</feature>
<dbReference type="PIRSF" id="PIRSF018968">
    <property type="entry name" value="ABC_permease_BceB"/>
    <property type="match status" value="1"/>
</dbReference>
<gene>
    <name evidence="8" type="ORF">SAMN02745196_00178</name>
</gene>
<protein>
    <submittedName>
        <fullName evidence="8">Putative ABC transport system permease protein</fullName>
    </submittedName>
</protein>
<evidence type="ECO:0000256" key="6">
    <source>
        <dbReference type="PIRNR" id="PIRNR018968"/>
    </source>
</evidence>
<dbReference type="OrthoDB" id="9781780at2"/>
<evidence type="ECO:0000256" key="1">
    <source>
        <dbReference type="ARBA" id="ARBA00004651"/>
    </source>
</evidence>
<feature type="domain" description="ABC3 transporter permease C-terminal" evidence="7">
    <location>
        <begin position="63"/>
        <end position="183"/>
    </location>
</feature>
<feature type="transmembrane region" description="Helical" evidence="6">
    <location>
        <begin position="112"/>
        <end position="136"/>
    </location>
</feature>
<dbReference type="AlphaFoldDB" id="A0A1M5SI31"/>
<evidence type="ECO:0000256" key="2">
    <source>
        <dbReference type="ARBA" id="ARBA00022475"/>
    </source>
</evidence>
<organism evidence="8 9">
    <name type="scientific">Clostridium collagenovorans DSM 3089</name>
    <dbReference type="NCBI Taxonomy" id="1121306"/>
    <lineage>
        <taxon>Bacteria</taxon>
        <taxon>Bacillati</taxon>
        <taxon>Bacillota</taxon>
        <taxon>Clostridia</taxon>
        <taxon>Eubacteriales</taxon>
        <taxon>Clostridiaceae</taxon>
        <taxon>Clostridium</taxon>
    </lineage>
</organism>
<dbReference type="GO" id="GO:0005886">
    <property type="term" value="C:plasma membrane"/>
    <property type="evidence" value="ECO:0007669"/>
    <property type="project" value="UniProtKB-SubCell"/>
</dbReference>
<evidence type="ECO:0000256" key="5">
    <source>
        <dbReference type="ARBA" id="ARBA00023136"/>
    </source>
</evidence>
<dbReference type="EMBL" id="FQXP01000003">
    <property type="protein sequence ID" value="SHH38151.1"/>
    <property type="molecule type" value="Genomic_DNA"/>
</dbReference>
<evidence type="ECO:0000259" key="7">
    <source>
        <dbReference type="Pfam" id="PF02687"/>
    </source>
</evidence>
<evidence type="ECO:0000256" key="4">
    <source>
        <dbReference type="ARBA" id="ARBA00022989"/>
    </source>
</evidence>
<comment type="similarity">
    <text evidence="6">Belongs to the ABC-4 integral membrane protein family.</text>
</comment>
<feature type="transmembrane region" description="Helical" evidence="6">
    <location>
        <begin position="227"/>
        <end position="254"/>
    </location>
</feature>
<evidence type="ECO:0000313" key="8">
    <source>
        <dbReference type="EMBL" id="SHH38151.1"/>
    </source>
</evidence>
<feature type="transmembrane region" description="Helical" evidence="6">
    <location>
        <begin position="580"/>
        <end position="602"/>
    </location>
</feature>
<dbReference type="Proteomes" id="UP000184526">
    <property type="component" value="Unassembled WGS sequence"/>
</dbReference>
<accession>A0A1M5SI31</accession>
<feature type="transmembrane region" description="Helical" evidence="6">
    <location>
        <begin position="525"/>
        <end position="546"/>
    </location>
</feature>
<keyword evidence="9" id="KW-1185">Reference proteome</keyword>
<evidence type="ECO:0000313" key="9">
    <source>
        <dbReference type="Proteomes" id="UP000184526"/>
    </source>
</evidence>
<dbReference type="RefSeq" id="WP_072829121.1">
    <property type="nucleotide sequence ID" value="NZ_FQXP01000003.1"/>
</dbReference>
<dbReference type="InterPro" id="IPR027022">
    <property type="entry name" value="ABC_permease_BceB-typ"/>
</dbReference>
<reference evidence="8 9" key="1">
    <citation type="submission" date="2016-11" db="EMBL/GenBank/DDBJ databases">
        <authorList>
            <person name="Jaros S."/>
            <person name="Januszkiewicz K."/>
            <person name="Wedrychowicz H."/>
        </authorList>
    </citation>
    <scope>NUCLEOTIDE SEQUENCE [LARGE SCALE GENOMIC DNA]</scope>
    <source>
        <strain evidence="8 9">DSM 3089</strain>
    </source>
</reference>
<keyword evidence="2 6" id="KW-1003">Cell membrane</keyword>
<comment type="subcellular location">
    <subcellularLocation>
        <location evidence="1 6">Cell membrane</location>
        <topology evidence="1 6">Multi-pass membrane protein</topology>
    </subcellularLocation>
</comment>
<keyword evidence="5 6" id="KW-0472">Membrane</keyword>
<keyword evidence="6" id="KW-0813">Transport</keyword>
<dbReference type="InterPro" id="IPR003838">
    <property type="entry name" value="ABC3_permease_C"/>
</dbReference>
<keyword evidence="3 6" id="KW-0812">Transmembrane</keyword>
<feature type="transmembrane region" description="Helical" evidence="6">
    <location>
        <begin position="59"/>
        <end position="78"/>
    </location>
</feature>
<dbReference type="STRING" id="1121306.SAMN02745196_00178"/>
<evidence type="ECO:0000256" key="3">
    <source>
        <dbReference type="ARBA" id="ARBA00022692"/>
    </source>
</evidence>
<feature type="transmembrane region" description="Helical" evidence="6">
    <location>
        <begin position="622"/>
        <end position="644"/>
    </location>
</feature>
<feature type="transmembrane region" description="Helical" evidence="6">
    <location>
        <begin position="201"/>
        <end position="221"/>
    </location>
</feature>
<keyword evidence="4 6" id="KW-1133">Transmembrane helix</keyword>
<dbReference type="PANTHER" id="PTHR46795">
    <property type="entry name" value="ABC TRANSPORTER PERMEASE-RELATED-RELATED"/>
    <property type="match status" value="1"/>
</dbReference>
<dbReference type="InterPro" id="IPR052536">
    <property type="entry name" value="ABC-4_Integral_Memb_Prot"/>
</dbReference>
<proteinExistence type="inferred from homology"/>
<name>A0A1M5SI31_9CLOT</name>